<protein>
    <submittedName>
        <fullName evidence="1">Sodium/hydrogen exchanger</fullName>
    </submittedName>
</protein>
<evidence type="ECO:0000313" key="1">
    <source>
        <dbReference type="EMBL" id="TFK75275.1"/>
    </source>
</evidence>
<accession>A0ACD3BBR6</accession>
<dbReference type="Proteomes" id="UP000308600">
    <property type="component" value="Unassembled WGS sequence"/>
</dbReference>
<gene>
    <name evidence="1" type="ORF">BDN72DRAFT_892250</name>
</gene>
<name>A0ACD3BBR6_9AGAR</name>
<evidence type="ECO:0000313" key="2">
    <source>
        <dbReference type="Proteomes" id="UP000308600"/>
    </source>
</evidence>
<dbReference type="EMBL" id="ML208263">
    <property type="protein sequence ID" value="TFK75275.1"/>
    <property type="molecule type" value="Genomic_DNA"/>
</dbReference>
<organism evidence="1 2">
    <name type="scientific">Pluteus cervinus</name>
    <dbReference type="NCBI Taxonomy" id="181527"/>
    <lineage>
        <taxon>Eukaryota</taxon>
        <taxon>Fungi</taxon>
        <taxon>Dikarya</taxon>
        <taxon>Basidiomycota</taxon>
        <taxon>Agaricomycotina</taxon>
        <taxon>Agaricomycetes</taxon>
        <taxon>Agaricomycetidae</taxon>
        <taxon>Agaricales</taxon>
        <taxon>Pluteineae</taxon>
        <taxon>Pluteaceae</taxon>
        <taxon>Pluteus</taxon>
    </lineage>
</organism>
<keyword evidence="2" id="KW-1185">Reference proteome</keyword>
<proteinExistence type="predicted"/>
<sequence length="494" mass="54391">MSPFASVYVIVGGFISAFHLFSLLFRNHLLLNEVLLGTVFGIFVGPQGLGVFDPRSWAGSRFNDVTHEIMRIVLAADLFAIGVELPGSYMAQHARGLLIMVVPTMAVGWMIVGFCIRLLLPQLDWPSCLTIAACLTPTDPVICSSIVGGKFATENVPRRIRHILSAESAANDGLAFPFLTISMSLVLGELPRKAFIHWLWMGWLYQVALGTLAGSLIGYLFSSFMRRSLALGFIDRESYVAQCFALALFTVGSITIIGSDDLLAVFAAGSAISWDQDFNKKIENTLFSSVLQQMLNCACFIYLGATLSLDIVWRPSLGVTPWTLVTLGAAILILRRIPAILFLYRWVPEISGWKEALFTGHFGPVSQVHMMGVGAVFMATMALEQLPHPHDPPEGQQEILADVLRSVIAFVVLASIVIHGLSISFFTLYKKVQFGGIESSSPFERLDSEWLRWLQHHRPQLNDNIRAPGPVSSQRVQEQINTVSGHRPSASDVD</sequence>
<reference evidence="1 2" key="1">
    <citation type="journal article" date="2019" name="Nat. Ecol. Evol.">
        <title>Megaphylogeny resolves global patterns of mushroom evolution.</title>
        <authorList>
            <person name="Varga T."/>
            <person name="Krizsan K."/>
            <person name="Foldi C."/>
            <person name="Dima B."/>
            <person name="Sanchez-Garcia M."/>
            <person name="Sanchez-Ramirez S."/>
            <person name="Szollosi G.J."/>
            <person name="Szarkandi J.G."/>
            <person name="Papp V."/>
            <person name="Albert L."/>
            <person name="Andreopoulos W."/>
            <person name="Angelini C."/>
            <person name="Antonin V."/>
            <person name="Barry K.W."/>
            <person name="Bougher N.L."/>
            <person name="Buchanan P."/>
            <person name="Buyck B."/>
            <person name="Bense V."/>
            <person name="Catcheside P."/>
            <person name="Chovatia M."/>
            <person name="Cooper J."/>
            <person name="Damon W."/>
            <person name="Desjardin D."/>
            <person name="Finy P."/>
            <person name="Geml J."/>
            <person name="Haridas S."/>
            <person name="Hughes K."/>
            <person name="Justo A."/>
            <person name="Karasinski D."/>
            <person name="Kautmanova I."/>
            <person name="Kiss B."/>
            <person name="Kocsube S."/>
            <person name="Kotiranta H."/>
            <person name="LaButti K.M."/>
            <person name="Lechner B.E."/>
            <person name="Liimatainen K."/>
            <person name="Lipzen A."/>
            <person name="Lukacs Z."/>
            <person name="Mihaltcheva S."/>
            <person name="Morgado L.N."/>
            <person name="Niskanen T."/>
            <person name="Noordeloos M.E."/>
            <person name="Ohm R.A."/>
            <person name="Ortiz-Santana B."/>
            <person name="Ovrebo C."/>
            <person name="Racz N."/>
            <person name="Riley R."/>
            <person name="Savchenko A."/>
            <person name="Shiryaev A."/>
            <person name="Soop K."/>
            <person name="Spirin V."/>
            <person name="Szebenyi C."/>
            <person name="Tomsovsky M."/>
            <person name="Tulloss R.E."/>
            <person name="Uehling J."/>
            <person name="Grigoriev I.V."/>
            <person name="Vagvolgyi C."/>
            <person name="Papp T."/>
            <person name="Martin F.M."/>
            <person name="Miettinen O."/>
            <person name="Hibbett D.S."/>
            <person name="Nagy L.G."/>
        </authorList>
    </citation>
    <scope>NUCLEOTIDE SEQUENCE [LARGE SCALE GENOMIC DNA]</scope>
    <source>
        <strain evidence="1 2">NL-1719</strain>
    </source>
</reference>